<protein>
    <submittedName>
        <fullName evidence="2">Uncharacterized protein</fullName>
    </submittedName>
</protein>
<name>A0A1D6H0T0_MAIZE</name>
<feature type="compositionally biased region" description="Low complexity" evidence="1">
    <location>
        <begin position="220"/>
        <end position="230"/>
    </location>
</feature>
<gene>
    <name evidence="2" type="ORF">ZEAMMB73_Zm00001d015257</name>
</gene>
<dbReference type="InParanoid" id="A0A1D6H0T0"/>
<dbReference type="AlphaFoldDB" id="A0A1D6H0T0"/>
<feature type="compositionally biased region" description="Basic and acidic residues" evidence="1">
    <location>
        <begin position="175"/>
        <end position="203"/>
    </location>
</feature>
<proteinExistence type="predicted"/>
<dbReference type="EMBL" id="CM000781">
    <property type="protein sequence ID" value="AQK68501.1"/>
    <property type="molecule type" value="Genomic_DNA"/>
</dbReference>
<feature type="region of interest" description="Disordered" evidence="1">
    <location>
        <begin position="98"/>
        <end position="250"/>
    </location>
</feature>
<reference evidence="2" key="1">
    <citation type="submission" date="2015-12" db="EMBL/GenBank/DDBJ databases">
        <title>Update maize B73 reference genome by single molecule sequencing technologies.</title>
        <authorList>
            <consortium name="Maize Genome Sequencing Project"/>
            <person name="Ware D."/>
        </authorList>
    </citation>
    <scope>NUCLEOTIDE SEQUENCE</scope>
    <source>
        <tissue evidence="2">Seedling</tissue>
    </source>
</reference>
<dbReference type="PaxDb" id="4577-GRMZM2G369396_P01"/>
<sequence length="250" mass="26601">MAIDDIGVSARRFPFDEDDGMTIRLGFLSSTNAGCWDGADARPQTKDDALAMKAEQGTQPSAVRTTTGQAKELACAQGRTEELTATCKQIDASEGAGIRDRGAANRAGRVRSEMEQRRPGVMAEGRTELGVGGWGTMGTSLRRRGCGELPTAQQGQGPTSGSGGGPLELDAGQARQREGLGERSSKARSRSGELESHGWEEQRPSWGRDQGRTHQRRRAAAASKGARAGAPNRRRESRAGRDRGSSRAHG</sequence>
<accession>A0A1D6H0T0</accession>
<feature type="compositionally biased region" description="Basic and acidic residues" evidence="1">
    <location>
        <begin position="233"/>
        <end position="250"/>
    </location>
</feature>
<organism evidence="2">
    <name type="scientific">Zea mays</name>
    <name type="common">Maize</name>
    <dbReference type="NCBI Taxonomy" id="4577"/>
    <lineage>
        <taxon>Eukaryota</taxon>
        <taxon>Viridiplantae</taxon>
        <taxon>Streptophyta</taxon>
        <taxon>Embryophyta</taxon>
        <taxon>Tracheophyta</taxon>
        <taxon>Spermatophyta</taxon>
        <taxon>Magnoliopsida</taxon>
        <taxon>Liliopsida</taxon>
        <taxon>Poales</taxon>
        <taxon>Poaceae</taxon>
        <taxon>PACMAD clade</taxon>
        <taxon>Panicoideae</taxon>
        <taxon>Andropogonodae</taxon>
        <taxon>Andropogoneae</taxon>
        <taxon>Tripsacinae</taxon>
        <taxon>Zea</taxon>
    </lineage>
</organism>
<evidence type="ECO:0000313" key="2">
    <source>
        <dbReference type="EMBL" id="AQK68501.1"/>
    </source>
</evidence>
<evidence type="ECO:0000256" key="1">
    <source>
        <dbReference type="SAM" id="MobiDB-lite"/>
    </source>
</evidence>